<proteinExistence type="predicted"/>
<accession>A0A024G884</accession>
<gene>
    <name evidence="1" type="ORF">BN9_037270</name>
</gene>
<protein>
    <submittedName>
        <fullName evidence="1">Uncharacterized protein</fullName>
    </submittedName>
</protein>
<name>A0A024G884_9STRA</name>
<evidence type="ECO:0000313" key="2">
    <source>
        <dbReference type="Proteomes" id="UP000053237"/>
    </source>
</evidence>
<organism evidence="1 2">
    <name type="scientific">Albugo candida</name>
    <dbReference type="NCBI Taxonomy" id="65357"/>
    <lineage>
        <taxon>Eukaryota</taxon>
        <taxon>Sar</taxon>
        <taxon>Stramenopiles</taxon>
        <taxon>Oomycota</taxon>
        <taxon>Peronosporomycetes</taxon>
        <taxon>Albuginales</taxon>
        <taxon>Albuginaceae</taxon>
        <taxon>Albugo</taxon>
    </lineage>
</organism>
<dbReference type="AlphaFoldDB" id="A0A024G884"/>
<dbReference type="STRING" id="65357.A0A024G884"/>
<sequence length="199" mass="22930">MTNPKSIHLVEIMEFNRKNDAIKVAWCLLSGEFICASAIATSIFNIRDTNELFKQNFYDFIEIRDSEKVRIHVKNRFEAICGRQLPLTVHCRNLSRPMWIQLIIVPLTPRMIRCVDATQLMNTQSCFADASCIWCENLNEYAAQILELEHPHVSDEVIATEQVVPYKPLELKSEFSDAPEHSLSSFAFEADWSHEVLKA</sequence>
<keyword evidence="2" id="KW-1185">Reference proteome</keyword>
<comment type="caution">
    <text evidence="1">The sequence shown here is derived from an EMBL/GenBank/DDBJ whole genome shotgun (WGS) entry which is preliminary data.</text>
</comment>
<dbReference type="InParanoid" id="A0A024G884"/>
<reference evidence="1 2" key="1">
    <citation type="submission" date="2012-05" db="EMBL/GenBank/DDBJ databases">
        <title>Recombination and specialization in a pathogen metapopulation.</title>
        <authorList>
            <person name="Gardiner A."/>
            <person name="Kemen E."/>
            <person name="Schultz-Larsen T."/>
            <person name="MacLean D."/>
            <person name="Van Oosterhout C."/>
            <person name="Jones J.D.G."/>
        </authorList>
    </citation>
    <scope>NUCLEOTIDE SEQUENCE [LARGE SCALE GENOMIC DNA]</scope>
    <source>
        <strain evidence="1 2">Ac Nc2</strain>
    </source>
</reference>
<evidence type="ECO:0000313" key="1">
    <source>
        <dbReference type="EMBL" id="CCI42943.1"/>
    </source>
</evidence>
<dbReference type="Proteomes" id="UP000053237">
    <property type="component" value="Unassembled WGS sequence"/>
</dbReference>
<dbReference type="OrthoDB" id="120709at2759"/>
<dbReference type="EMBL" id="CAIX01000041">
    <property type="protein sequence ID" value="CCI42943.1"/>
    <property type="molecule type" value="Genomic_DNA"/>
</dbReference>